<comment type="caution">
    <text evidence="1">The sequence shown here is derived from an EMBL/GenBank/DDBJ whole genome shotgun (WGS) entry which is preliminary data.</text>
</comment>
<organism evidence="1 2">
    <name type="scientific">Thalassospira marina</name>
    <dbReference type="NCBI Taxonomy" id="2048283"/>
    <lineage>
        <taxon>Bacteria</taxon>
        <taxon>Pseudomonadati</taxon>
        <taxon>Pseudomonadota</taxon>
        <taxon>Alphaproteobacteria</taxon>
        <taxon>Rhodospirillales</taxon>
        <taxon>Thalassospiraceae</taxon>
        <taxon>Thalassospira</taxon>
    </lineage>
</organism>
<evidence type="ECO:0000313" key="1">
    <source>
        <dbReference type="EMBL" id="PKR53536.1"/>
    </source>
</evidence>
<protein>
    <submittedName>
        <fullName evidence="1">Uncharacterized protein</fullName>
    </submittedName>
</protein>
<sequence length="113" mass="12456">MQTVTLHASLKTTVGISPEPFPCKRYPVGTIFDPAQTPIRVAMTLDHRAIILTTPDFHEYRIDVAAFLKDAISSVILGGNVASRAARDVAPGQSWAFTEHRTVAELSEDERKH</sequence>
<dbReference type="RefSeq" id="WP_101267345.1">
    <property type="nucleotide sequence ID" value="NZ_NWTK01000008.1"/>
</dbReference>
<reference evidence="1 2" key="1">
    <citation type="submission" date="2017-09" db="EMBL/GenBank/DDBJ databases">
        <title>Biodiversity and function of Thalassospira species in the particle-attached aromatic-hydrocarbon-degrading consortia from the surface seawater of the South China Sea.</title>
        <authorList>
            <person name="Dong C."/>
            <person name="Liu R."/>
            <person name="Shao Z."/>
        </authorList>
    </citation>
    <scope>NUCLEOTIDE SEQUENCE [LARGE SCALE GENOMIC DNA]</scope>
    <source>
        <strain evidence="1 2">CSC1P2</strain>
    </source>
</reference>
<dbReference type="AlphaFoldDB" id="A0A2N3KSR3"/>
<dbReference type="EMBL" id="NWTK01000008">
    <property type="protein sequence ID" value="PKR53536.1"/>
    <property type="molecule type" value="Genomic_DNA"/>
</dbReference>
<dbReference type="Proteomes" id="UP000233597">
    <property type="component" value="Unassembled WGS sequence"/>
</dbReference>
<accession>A0A2N3KSR3</accession>
<gene>
    <name evidence="1" type="ORF">COO20_13430</name>
</gene>
<proteinExistence type="predicted"/>
<name>A0A2N3KSR3_9PROT</name>
<evidence type="ECO:0000313" key="2">
    <source>
        <dbReference type="Proteomes" id="UP000233597"/>
    </source>
</evidence>